<dbReference type="GO" id="GO:0051539">
    <property type="term" value="F:4 iron, 4 sulfur cluster binding"/>
    <property type="evidence" value="ECO:0007669"/>
    <property type="project" value="UniProtKB-KW"/>
</dbReference>
<evidence type="ECO:0000256" key="2">
    <source>
        <dbReference type="ARBA" id="ARBA00022723"/>
    </source>
</evidence>
<evidence type="ECO:0000313" key="6">
    <source>
        <dbReference type="EMBL" id="AET68649.1"/>
    </source>
</evidence>
<dbReference type="OrthoDB" id="9810688at2"/>
<keyword evidence="3" id="KW-0408">Iron</keyword>
<dbReference type="PROSITE" id="PS51379">
    <property type="entry name" value="4FE4S_FER_2"/>
    <property type="match status" value="2"/>
</dbReference>
<dbReference type="Proteomes" id="UP000006346">
    <property type="component" value="Chromosome"/>
</dbReference>
<dbReference type="GO" id="GO:0046872">
    <property type="term" value="F:metal ion binding"/>
    <property type="evidence" value="ECO:0007669"/>
    <property type="project" value="UniProtKB-KW"/>
</dbReference>
<feature type="domain" description="4Fe-4S ferredoxin-type" evidence="5">
    <location>
        <begin position="75"/>
        <end position="104"/>
    </location>
</feature>
<evidence type="ECO:0000256" key="1">
    <source>
        <dbReference type="ARBA" id="ARBA00022485"/>
    </source>
</evidence>
<dbReference type="RefSeq" id="WP_014185457.1">
    <property type="nucleotide sequence ID" value="NC_016584.1"/>
</dbReference>
<organism evidence="6 7">
    <name type="scientific">Desulfosporosinus orientis (strain ATCC 19365 / DSM 765 / NCIMB 8382 / VKM B-1628 / Singapore I)</name>
    <name type="common">Desulfotomaculum orientis</name>
    <dbReference type="NCBI Taxonomy" id="768706"/>
    <lineage>
        <taxon>Bacteria</taxon>
        <taxon>Bacillati</taxon>
        <taxon>Bacillota</taxon>
        <taxon>Clostridia</taxon>
        <taxon>Eubacteriales</taxon>
        <taxon>Desulfitobacteriaceae</taxon>
        <taxon>Desulfosporosinus</taxon>
    </lineage>
</organism>
<dbReference type="CDD" id="cd16371">
    <property type="entry name" value="DMSOR_beta_like"/>
    <property type="match status" value="1"/>
</dbReference>
<evidence type="ECO:0000259" key="5">
    <source>
        <dbReference type="PROSITE" id="PS51379"/>
    </source>
</evidence>
<dbReference type="InterPro" id="IPR017900">
    <property type="entry name" value="4Fe4S_Fe_S_CS"/>
</dbReference>
<dbReference type="AlphaFoldDB" id="G7W6L1"/>
<keyword evidence="4" id="KW-0411">Iron-sulfur</keyword>
<dbReference type="PANTHER" id="PTHR43177">
    <property type="entry name" value="PROTEIN NRFC"/>
    <property type="match status" value="1"/>
</dbReference>
<feature type="domain" description="4Fe-4S ferredoxin-type" evidence="5">
    <location>
        <begin position="5"/>
        <end position="34"/>
    </location>
</feature>
<dbReference type="HOGENOM" id="CLU_043374_2_0_9"/>
<dbReference type="EMBL" id="CP003108">
    <property type="protein sequence ID" value="AET68649.1"/>
    <property type="molecule type" value="Genomic_DNA"/>
</dbReference>
<evidence type="ECO:0000256" key="3">
    <source>
        <dbReference type="ARBA" id="ARBA00023004"/>
    </source>
</evidence>
<proteinExistence type="predicted"/>
<dbReference type="SUPFAM" id="SSF54862">
    <property type="entry name" value="4Fe-4S ferredoxins"/>
    <property type="match status" value="1"/>
</dbReference>
<accession>G7W6L1</accession>
<evidence type="ECO:0000313" key="7">
    <source>
        <dbReference type="Proteomes" id="UP000006346"/>
    </source>
</evidence>
<reference evidence="7" key="1">
    <citation type="submission" date="2011-11" db="EMBL/GenBank/DDBJ databases">
        <title>Complete sequence of Desulfosporosinus orientis DSM 765.</title>
        <authorList>
            <person name="Lucas S."/>
            <person name="Han J."/>
            <person name="Lapidus A."/>
            <person name="Cheng J.-F."/>
            <person name="Goodwin L."/>
            <person name="Pitluck S."/>
            <person name="Peters L."/>
            <person name="Ovchinnikova G."/>
            <person name="Teshima H."/>
            <person name="Detter J.C."/>
            <person name="Han C."/>
            <person name="Tapia R."/>
            <person name="Land M."/>
            <person name="Hauser L."/>
            <person name="Kyrpides N."/>
            <person name="Ivanova N."/>
            <person name="Pagani I."/>
            <person name="Pester M."/>
            <person name="Spring S."/>
            <person name="Ollivier B."/>
            <person name="Rattei T."/>
            <person name="Klenk H.-P."/>
            <person name="Wagner M."/>
            <person name="Loy A."/>
            <person name="Woyke T."/>
        </authorList>
    </citation>
    <scope>NUCLEOTIDE SEQUENCE [LARGE SCALE GENOMIC DNA]</scope>
    <source>
        <strain evidence="7">ATCC 19365 / DSM 765 / NCIMB 8382 / VKM B-1628</strain>
    </source>
</reference>
<dbReference type="InterPro" id="IPR017896">
    <property type="entry name" value="4Fe4S_Fe-S-bd"/>
</dbReference>
<sequence>MFKRMGFLFNADLCIGCRACEMACRNENHTPAEIHWRQVMKLSPGMYLSQSCNHCESPECFRVCPEHAFTKRRDGIVEIDSSLCNGCRLCIGACPYNAPKFNPETNKVSRCQMCYPRQDYGLPPACVEACTTGALNVGDLNEIKPSETVKVLPGFPSMNLTKPSIRFYPPKAKKRYFIKEANK</sequence>
<dbReference type="PANTHER" id="PTHR43177:SF3">
    <property type="entry name" value="PROTEIN NRFC HOMOLOG"/>
    <property type="match status" value="1"/>
</dbReference>
<dbReference type="STRING" id="768706.Desor_3137"/>
<dbReference type="PROSITE" id="PS00198">
    <property type="entry name" value="4FE4S_FER_1"/>
    <property type="match status" value="1"/>
</dbReference>
<gene>
    <name evidence="6" type="ordered locus">Desor_3137</name>
</gene>
<dbReference type="KEGG" id="dor:Desor_3137"/>
<keyword evidence="7" id="KW-1185">Reference proteome</keyword>
<dbReference type="InterPro" id="IPR050954">
    <property type="entry name" value="ET_IronSulfur_Cluster-Binding"/>
</dbReference>
<keyword evidence="1" id="KW-0004">4Fe-4S</keyword>
<dbReference type="eggNOG" id="COG0437">
    <property type="taxonomic scope" value="Bacteria"/>
</dbReference>
<name>G7W6L1_DESOD</name>
<dbReference type="Pfam" id="PF13247">
    <property type="entry name" value="Fer4_11"/>
    <property type="match status" value="1"/>
</dbReference>
<protein>
    <submittedName>
        <fullName evidence="6">Fe-S-cluster-containing hydrogenase subunit</fullName>
    </submittedName>
</protein>
<evidence type="ECO:0000256" key="4">
    <source>
        <dbReference type="ARBA" id="ARBA00023014"/>
    </source>
</evidence>
<dbReference type="Pfam" id="PF00037">
    <property type="entry name" value="Fer4"/>
    <property type="match status" value="1"/>
</dbReference>
<dbReference type="PATRIC" id="fig|768706.3.peg.3159"/>
<keyword evidence="2" id="KW-0479">Metal-binding</keyword>
<reference evidence="6 7" key="2">
    <citation type="journal article" date="2012" name="J. Bacteriol.">
        <title>Complete genome sequences of Desulfosporosinus orientis DSM765T, Desulfosporosinus youngiae DSM17734T, Desulfosporosinus meridiei DSM13257T, and Desulfosporosinus acidiphilus DSM22704T.</title>
        <authorList>
            <person name="Pester M."/>
            <person name="Brambilla E."/>
            <person name="Alazard D."/>
            <person name="Rattei T."/>
            <person name="Weinmaier T."/>
            <person name="Han J."/>
            <person name="Lucas S."/>
            <person name="Lapidus A."/>
            <person name="Cheng J.F."/>
            <person name="Goodwin L."/>
            <person name="Pitluck S."/>
            <person name="Peters L."/>
            <person name="Ovchinnikova G."/>
            <person name="Teshima H."/>
            <person name="Detter J.C."/>
            <person name="Han C.S."/>
            <person name="Tapia R."/>
            <person name="Land M.L."/>
            <person name="Hauser L."/>
            <person name="Kyrpides N.C."/>
            <person name="Ivanova N.N."/>
            <person name="Pagani I."/>
            <person name="Huntmann M."/>
            <person name="Wei C.L."/>
            <person name="Davenport K.W."/>
            <person name="Daligault H."/>
            <person name="Chain P.S."/>
            <person name="Chen A."/>
            <person name="Mavromatis K."/>
            <person name="Markowitz V."/>
            <person name="Szeto E."/>
            <person name="Mikhailova N."/>
            <person name="Pati A."/>
            <person name="Wagner M."/>
            <person name="Woyke T."/>
            <person name="Ollivier B."/>
            <person name="Klenk H.P."/>
            <person name="Spring S."/>
            <person name="Loy A."/>
        </authorList>
    </citation>
    <scope>NUCLEOTIDE SEQUENCE [LARGE SCALE GENOMIC DNA]</scope>
    <source>
        <strain evidence="7">ATCC 19365 / DSM 765 / NCIMB 8382 / VKM B-1628</strain>
    </source>
</reference>
<dbReference type="Gene3D" id="3.30.70.20">
    <property type="match status" value="2"/>
</dbReference>